<feature type="region of interest" description="Disordered" evidence="1">
    <location>
        <begin position="49"/>
        <end position="75"/>
    </location>
</feature>
<gene>
    <name evidence="2" type="ordered locus">Bresu_2991</name>
</gene>
<protein>
    <submittedName>
        <fullName evidence="2">Uncharacterized protein</fullName>
    </submittedName>
</protein>
<dbReference type="KEGG" id="bsb:Bresu_2991"/>
<organism evidence="2 3">
    <name type="scientific">Brevundimonas subvibrioides (strain ATCC 15264 / DSM 4735 / LMG 14903 / NBRC 16000 / CB 81)</name>
    <name type="common">Caulobacter subvibrioides</name>
    <dbReference type="NCBI Taxonomy" id="633149"/>
    <lineage>
        <taxon>Bacteria</taxon>
        <taxon>Pseudomonadati</taxon>
        <taxon>Pseudomonadota</taxon>
        <taxon>Alphaproteobacteria</taxon>
        <taxon>Caulobacterales</taxon>
        <taxon>Caulobacteraceae</taxon>
        <taxon>Brevundimonas</taxon>
    </lineage>
</organism>
<dbReference type="InParanoid" id="D9QNR2"/>
<evidence type="ECO:0000256" key="1">
    <source>
        <dbReference type="SAM" id="MobiDB-lite"/>
    </source>
</evidence>
<proteinExistence type="predicted"/>
<feature type="compositionally biased region" description="Polar residues" evidence="1">
    <location>
        <begin position="189"/>
        <end position="199"/>
    </location>
</feature>
<evidence type="ECO:0000313" key="3">
    <source>
        <dbReference type="Proteomes" id="UP000002696"/>
    </source>
</evidence>
<feature type="compositionally biased region" description="Basic and acidic residues" evidence="1">
    <location>
        <begin position="232"/>
        <end position="242"/>
    </location>
</feature>
<dbReference type="EMBL" id="CP002102">
    <property type="protein sequence ID" value="ADL02297.1"/>
    <property type="molecule type" value="Genomic_DNA"/>
</dbReference>
<dbReference type="Proteomes" id="UP000002696">
    <property type="component" value="Chromosome"/>
</dbReference>
<feature type="region of interest" description="Disordered" evidence="1">
    <location>
        <begin position="87"/>
        <end position="121"/>
    </location>
</feature>
<name>D9QNR2_BRESC</name>
<dbReference type="STRING" id="633149.Bresu_2991"/>
<feature type="region of interest" description="Disordered" evidence="1">
    <location>
        <begin position="173"/>
        <end position="242"/>
    </location>
</feature>
<keyword evidence="3" id="KW-1185">Reference proteome</keyword>
<reference evidence="3" key="1">
    <citation type="journal article" date="2011" name="J. Bacteriol.">
        <title>Genome sequences of eight morphologically diverse alphaproteobacteria.</title>
        <authorList>
            <consortium name="US DOE Joint Genome Institute"/>
            <person name="Brown P.J."/>
            <person name="Kysela D.T."/>
            <person name="Buechlein A."/>
            <person name="Hemmerich C."/>
            <person name="Brun Y.V."/>
        </authorList>
    </citation>
    <scope>NUCLEOTIDE SEQUENCE [LARGE SCALE GENOMIC DNA]</scope>
    <source>
        <strain evidence="3">ATCC 15264 / DSM 4735 / LMG 14903 / NBRC 16000 / CB 81</strain>
    </source>
</reference>
<sequence length="242" mass="25621">MSAPYRRVVRAGPEFPNPINARSSQAASGRACIGNAFILLPSRCEGKASWAQDPDARRGRSQGMPGRNPGSGGALGVVACRGLRLGKGQIGTAPRRRGRGPRRCPTQDIPPPNACENRSSGATATTPKLFYRRPSATAVVTVPGEIALAPPLPRPVHSGRAMMRARGLLPIAEGRWGGGTERSEVTEGATGSRQASTRSPHPRHRLAPSVTARSRAATEDGSHTSRPQPHPSDGEERSRSRN</sequence>
<dbReference type="HOGENOM" id="CLU_1145492_0_0_5"/>
<accession>D9QNR2</accession>
<dbReference type="AlphaFoldDB" id="D9QNR2"/>
<evidence type="ECO:0000313" key="2">
    <source>
        <dbReference type="EMBL" id="ADL02297.1"/>
    </source>
</evidence>